<evidence type="ECO:0000313" key="2">
    <source>
        <dbReference type="Proteomes" id="UP001313282"/>
    </source>
</evidence>
<reference evidence="1 2" key="1">
    <citation type="submission" date="2019-10" db="EMBL/GenBank/DDBJ databases">
        <authorList>
            <person name="Palmer J.M."/>
        </authorList>
    </citation>
    <scope>NUCLEOTIDE SEQUENCE [LARGE SCALE GENOMIC DNA]</scope>
    <source>
        <strain evidence="1 2">TWF718</strain>
    </source>
</reference>
<accession>A0AAN8N3J2</accession>
<organism evidence="1 2">
    <name type="scientific">Orbilia javanica</name>
    <dbReference type="NCBI Taxonomy" id="47235"/>
    <lineage>
        <taxon>Eukaryota</taxon>
        <taxon>Fungi</taxon>
        <taxon>Dikarya</taxon>
        <taxon>Ascomycota</taxon>
        <taxon>Pezizomycotina</taxon>
        <taxon>Orbiliomycetes</taxon>
        <taxon>Orbiliales</taxon>
        <taxon>Orbiliaceae</taxon>
        <taxon>Orbilia</taxon>
    </lineage>
</organism>
<gene>
    <name evidence="1" type="ORF">TWF718_004947</name>
</gene>
<sequence>MCYFTQINNKFCDCTYFLFTSGCTPNRNQYNWRDCGRKKLVQAIEEDFVKCPKCLKKLGVEQDLSAMEWMKPGRLRSLL</sequence>
<name>A0AAN8N3J2_9PEZI</name>
<comment type="caution">
    <text evidence="1">The sequence shown here is derived from an EMBL/GenBank/DDBJ whole genome shotgun (WGS) entry which is preliminary data.</text>
</comment>
<protein>
    <submittedName>
        <fullName evidence="1">Uncharacterized protein</fullName>
    </submittedName>
</protein>
<dbReference type="AlphaFoldDB" id="A0AAN8N3J2"/>
<evidence type="ECO:0000313" key="1">
    <source>
        <dbReference type="EMBL" id="KAK6351802.1"/>
    </source>
</evidence>
<dbReference type="EMBL" id="JAVHNR010000002">
    <property type="protein sequence ID" value="KAK6351802.1"/>
    <property type="molecule type" value="Genomic_DNA"/>
</dbReference>
<dbReference type="Proteomes" id="UP001313282">
    <property type="component" value="Unassembled WGS sequence"/>
</dbReference>
<proteinExistence type="predicted"/>
<keyword evidence="2" id="KW-1185">Reference proteome</keyword>